<feature type="compositionally biased region" description="Basic and acidic residues" evidence="8">
    <location>
        <begin position="50"/>
        <end position="68"/>
    </location>
</feature>
<evidence type="ECO:0008006" key="12">
    <source>
        <dbReference type="Google" id="ProtNLM"/>
    </source>
</evidence>
<feature type="domain" description="Protein kinase" evidence="9">
    <location>
        <begin position="321"/>
        <end position="577"/>
    </location>
</feature>
<gene>
    <name evidence="11" type="ORF">HPHI1048_LOCUS7502</name>
</gene>
<feature type="compositionally biased region" description="Pro residues" evidence="8">
    <location>
        <begin position="689"/>
        <end position="704"/>
    </location>
</feature>
<evidence type="ECO:0000256" key="5">
    <source>
        <dbReference type="ARBA" id="ARBA00022777"/>
    </source>
</evidence>
<feature type="domain" description="AGC-kinase C-terminal" evidence="10">
    <location>
        <begin position="581"/>
        <end position="656"/>
    </location>
</feature>
<keyword evidence="3" id="KW-0808">Transferase</keyword>
<dbReference type="FunFam" id="3.30.200.20:FF:000042">
    <property type="entry name" value="Aurora kinase A"/>
    <property type="match status" value="1"/>
</dbReference>
<evidence type="ECO:0000259" key="10">
    <source>
        <dbReference type="PROSITE" id="PS51285"/>
    </source>
</evidence>
<dbReference type="PROSITE" id="PS50011">
    <property type="entry name" value="PROTEIN_KINASE_DOM"/>
    <property type="match status" value="1"/>
</dbReference>
<keyword evidence="2" id="KW-0597">Phosphoprotein</keyword>
<evidence type="ECO:0000256" key="7">
    <source>
        <dbReference type="PROSITE-ProRule" id="PRU10141"/>
    </source>
</evidence>
<dbReference type="InterPro" id="IPR011009">
    <property type="entry name" value="Kinase-like_dom_sf"/>
</dbReference>
<feature type="region of interest" description="Disordered" evidence="8">
    <location>
        <begin position="676"/>
        <end position="712"/>
    </location>
</feature>
<feature type="compositionally biased region" description="Polar residues" evidence="8">
    <location>
        <begin position="676"/>
        <end position="688"/>
    </location>
</feature>
<dbReference type="InterPro" id="IPR000961">
    <property type="entry name" value="AGC-kinase_C"/>
</dbReference>
<dbReference type="InterPro" id="IPR017441">
    <property type="entry name" value="Protein_kinase_ATP_BS"/>
</dbReference>
<dbReference type="PROSITE" id="PS00107">
    <property type="entry name" value="PROTEIN_KINASE_ATP"/>
    <property type="match status" value="1"/>
</dbReference>
<keyword evidence="6 7" id="KW-0067">ATP-binding</keyword>
<dbReference type="Gene3D" id="3.30.200.20">
    <property type="entry name" value="Phosphorylase Kinase, domain 1"/>
    <property type="match status" value="1"/>
</dbReference>
<feature type="compositionally biased region" description="Polar residues" evidence="8">
    <location>
        <begin position="97"/>
        <end position="108"/>
    </location>
</feature>
<organism evidence="11">
    <name type="scientific">Hanusia phi</name>
    <dbReference type="NCBI Taxonomy" id="3032"/>
    <lineage>
        <taxon>Eukaryota</taxon>
        <taxon>Cryptophyceae</taxon>
        <taxon>Pyrenomonadales</taxon>
        <taxon>Geminigeraceae</taxon>
        <taxon>Hanusia</taxon>
    </lineage>
</organism>
<evidence type="ECO:0000256" key="8">
    <source>
        <dbReference type="SAM" id="MobiDB-lite"/>
    </source>
</evidence>
<proteinExistence type="predicted"/>
<dbReference type="SMART" id="SM00220">
    <property type="entry name" value="S_TKc"/>
    <property type="match status" value="1"/>
</dbReference>
<keyword evidence="5" id="KW-0418">Kinase</keyword>
<accession>A0A7S0HFS4</accession>
<dbReference type="CDD" id="cd05123">
    <property type="entry name" value="STKc_AGC"/>
    <property type="match status" value="1"/>
</dbReference>
<dbReference type="GO" id="GO:0005524">
    <property type="term" value="F:ATP binding"/>
    <property type="evidence" value="ECO:0007669"/>
    <property type="project" value="UniProtKB-UniRule"/>
</dbReference>
<feature type="region of interest" description="Disordered" evidence="8">
    <location>
        <begin position="23"/>
        <end position="191"/>
    </location>
</feature>
<evidence type="ECO:0000259" key="9">
    <source>
        <dbReference type="PROSITE" id="PS50011"/>
    </source>
</evidence>
<evidence type="ECO:0000256" key="1">
    <source>
        <dbReference type="ARBA" id="ARBA00022527"/>
    </source>
</evidence>
<dbReference type="SUPFAM" id="SSF56112">
    <property type="entry name" value="Protein kinase-like (PK-like)"/>
    <property type="match status" value="1"/>
</dbReference>
<dbReference type="AlphaFoldDB" id="A0A7S0HFS4"/>
<feature type="compositionally biased region" description="Low complexity" evidence="8">
    <location>
        <begin position="69"/>
        <end position="79"/>
    </location>
</feature>
<evidence type="ECO:0000256" key="2">
    <source>
        <dbReference type="ARBA" id="ARBA00022553"/>
    </source>
</evidence>
<evidence type="ECO:0000256" key="6">
    <source>
        <dbReference type="ARBA" id="ARBA00022840"/>
    </source>
</evidence>
<dbReference type="EMBL" id="HBEO01010774">
    <property type="protein sequence ID" value="CAD8478605.1"/>
    <property type="molecule type" value="Transcribed_RNA"/>
</dbReference>
<name>A0A7S0HFS4_9CRYP</name>
<dbReference type="InterPro" id="IPR045270">
    <property type="entry name" value="STKc_AGC"/>
</dbReference>
<evidence type="ECO:0000313" key="11">
    <source>
        <dbReference type="EMBL" id="CAD8478605.1"/>
    </source>
</evidence>
<protein>
    <recommendedName>
        <fullName evidence="12">Protein kinase domain-containing protein</fullName>
    </recommendedName>
</protein>
<feature type="binding site" evidence="7">
    <location>
        <position position="350"/>
    </location>
    <ligand>
        <name>ATP</name>
        <dbReference type="ChEBI" id="CHEBI:30616"/>
    </ligand>
</feature>
<dbReference type="Pfam" id="PF00069">
    <property type="entry name" value="Pkinase"/>
    <property type="match status" value="1"/>
</dbReference>
<dbReference type="InterPro" id="IPR008271">
    <property type="entry name" value="Ser/Thr_kinase_AS"/>
</dbReference>
<feature type="compositionally biased region" description="Basic and acidic residues" evidence="8">
    <location>
        <begin position="109"/>
        <end position="139"/>
    </location>
</feature>
<dbReference type="PROSITE" id="PS51285">
    <property type="entry name" value="AGC_KINASE_CTER"/>
    <property type="match status" value="1"/>
</dbReference>
<dbReference type="Gene3D" id="1.10.510.10">
    <property type="entry name" value="Transferase(Phosphotransferase) domain 1"/>
    <property type="match status" value="1"/>
</dbReference>
<evidence type="ECO:0000256" key="3">
    <source>
        <dbReference type="ARBA" id="ARBA00022679"/>
    </source>
</evidence>
<dbReference type="InterPro" id="IPR000719">
    <property type="entry name" value="Prot_kinase_dom"/>
</dbReference>
<dbReference type="PROSITE" id="PS00108">
    <property type="entry name" value="PROTEIN_KINASE_ST"/>
    <property type="match status" value="1"/>
</dbReference>
<sequence>MSWASKVAGKQKLSVEAKEFVPSFLPSQETKESEPEVISGTSYPCLQSNKSDHKHEAAHARSEPREENAANAAHGVAAPPHKPAWGAGRSFAAVLAQKQSTADTACDQSSDKASDGEQFADKKELDPGHRQLEHAKEAETVSGASGQCMTGREDRSPDGFPSLGGAGRDDVPAGDVPAEEKKSPSDCAAADPKSDLAAYLSHLKEQLRKMDVNPEELKNAGSGKVPKKKTVVLSTVQEGNAVDNPQRGSLLRWGSYWDIEGMRPGDWRSLPSIVTWYRERTVHETPIAPSNGASCTAQQVQVQVDIPPADVDPKEPSLDDFELLRLVGQGGFGKVYQVRKKISGRIMALKVMRKHMVIEELNVEGTRNEKSVLESVMHPFIVRLHCAFHDSGRLYLLMDWHNGGQLLRLLDEHSPFTESQTRFYISELVLAVEELHARGIVHRDLKPENVLIDSHGHLVVTDFGASKISCMEEEMRTNSWVGTELYMAPEQLEGKVYGRVVDWWAIGVLCWEMLVGENPFYHKNSEQIAQKVLKKKLVIPKYLSGPAHSLLKTILNRDPERRLGKNGAGEIKEHLFFSGAKGFSWKKVYDKVDEPPFKNTELLENPESLSQISDSYTSRPAVLSPLLAPGMSLSPKSQALFSGFEWVSPFYSPAVMASLPILAPTTIDLGTAHEAQSSFRSLNLEQNRSPPPVSHQPPPPPPPVNEETSGEL</sequence>
<dbReference type="PANTHER" id="PTHR24351">
    <property type="entry name" value="RIBOSOMAL PROTEIN S6 KINASE"/>
    <property type="match status" value="1"/>
</dbReference>
<keyword evidence="4 7" id="KW-0547">Nucleotide-binding</keyword>
<feature type="compositionally biased region" description="Polar residues" evidence="8">
    <location>
        <begin position="39"/>
        <end position="49"/>
    </location>
</feature>
<dbReference type="GO" id="GO:0004674">
    <property type="term" value="F:protein serine/threonine kinase activity"/>
    <property type="evidence" value="ECO:0007669"/>
    <property type="project" value="UniProtKB-KW"/>
</dbReference>
<reference evidence="11" key="1">
    <citation type="submission" date="2021-01" db="EMBL/GenBank/DDBJ databases">
        <authorList>
            <person name="Corre E."/>
            <person name="Pelletier E."/>
            <person name="Niang G."/>
            <person name="Scheremetjew M."/>
            <person name="Finn R."/>
            <person name="Kale V."/>
            <person name="Holt S."/>
            <person name="Cochrane G."/>
            <person name="Meng A."/>
            <person name="Brown T."/>
            <person name="Cohen L."/>
        </authorList>
    </citation>
    <scope>NUCLEOTIDE SEQUENCE</scope>
    <source>
        <strain evidence="11">CCMP325</strain>
    </source>
</reference>
<dbReference type="FunFam" id="1.10.510.10:FF:000048">
    <property type="entry name" value="Protein kinase C"/>
    <property type="match status" value="1"/>
</dbReference>
<evidence type="ECO:0000256" key="4">
    <source>
        <dbReference type="ARBA" id="ARBA00022741"/>
    </source>
</evidence>
<keyword evidence="1" id="KW-0723">Serine/threonine-protein kinase</keyword>